<name>I7ZC27_9GAMM</name>
<dbReference type="OrthoDB" id="5573924at2"/>
<protein>
    <submittedName>
        <fullName evidence="3">Uncharacterized protein</fullName>
    </submittedName>
</protein>
<dbReference type="EMBL" id="AKGD01000002">
    <property type="protein sequence ID" value="EIT69434.1"/>
    <property type="molecule type" value="Genomic_DNA"/>
</dbReference>
<organism evidence="3 4">
    <name type="scientific">Hydrocarboniphaga effusa AP103</name>
    <dbReference type="NCBI Taxonomy" id="1172194"/>
    <lineage>
        <taxon>Bacteria</taxon>
        <taxon>Pseudomonadati</taxon>
        <taxon>Pseudomonadota</taxon>
        <taxon>Gammaproteobacteria</taxon>
        <taxon>Nevskiales</taxon>
        <taxon>Nevskiaceae</taxon>
        <taxon>Hydrocarboniphaga</taxon>
    </lineage>
</organism>
<dbReference type="AlphaFoldDB" id="I7ZC27"/>
<feature type="signal peptide" evidence="2">
    <location>
        <begin position="1"/>
        <end position="20"/>
    </location>
</feature>
<dbReference type="RefSeq" id="WP_007185957.1">
    <property type="nucleotide sequence ID" value="NZ_AKGD01000002.1"/>
</dbReference>
<evidence type="ECO:0000313" key="4">
    <source>
        <dbReference type="Proteomes" id="UP000003704"/>
    </source>
</evidence>
<feature type="chain" id="PRO_5003712820" evidence="2">
    <location>
        <begin position="21"/>
        <end position="217"/>
    </location>
</feature>
<dbReference type="PATRIC" id="fig|1172194.4.peg.2923"/>
<proteinExistence type="predicted"/>
<comment type="caution">
    <text evidence="3">The sequence shown here is derived from an EMBL/GenBank/DDBJ whole genome shotgun (WGS) entry which is preliminary data.</text>
</comment>
<reference evidence="3 4" key="1">
    <citation type="journal article" date="2012" name="J. Bacteriol.">
        <title>Genome Sequence of n-Alkane-Degrading Hydrocarboniphaga effusa Strain AP103T (ATCC BAA-332T).</title>
        <authorList>
            <person name="Chang H.K."/>
            <person name="Zylstra G.J."/>
            <person name="Chae J.C."/>
        </authorList>
    </citation>
    <scope>NUCLEOTIDE SEQUENCE [LARGE SCALE GENOMIC DNA]</scope>
    <source>
        <strain evidence="3 4">AP103</strain>
    </source>
</reference>
<accession>I7ZC27</accession>
<gene>
    <name evidence="3" type="ORF">WQQ_30160</name>
</gene>
<evidence type="ECO:0000256" key="2">
    <source>
        <dbReference type="SAM" id="SignalP"/>
    </source>
</evidence>
<dbReference type="Proteomes" id="UP000003704">
    <property type="component" value="Unassembled WGS sequence"/>
</dbReference>
<evidence type="ECO:0000256" key="1">
    <source>
        <dbReference type="SAM" id="MobiDB-lite"/>
    </source>
</evidence>
<feature type="region of interest" description="Disordered" evidence="1">
    <location>
        <begin position="53"/>
        <end position="74"/>
    </location>
</feature>
<keyword evidence="4" id="KW-1185">Reference proteome</keyword>
<evidence type="ECO:0000313" key="3">
    <source>
        <dbReference type="EMBL" id="EIT69434.1"/>
    </source>
</evidence>
<dbReference type="STRING" id="1172194.WQQ_30160"/>
<sequence>MRSAFLIGAVMLCASGSAHAQTPEARLRDQLRQSVTELRQVQDENAALKSELDNLRRNGPAPVAAPTPAPKAEAPAVDAAELRQARARASNEAARARQLEEQLAATQKVLVQWQDSQKQAAQLARTRDTAAREFETQLAQTRETVTACEAKNATLVSIADELVGRYRNKGALASVSDREPLLGLSRKYELIAQEYRGRIIDASVQLPSVEETQQKPQ</sequence>
<keyword evidence="2" id="KW-0732">Signal</keyword>